<evidence type="ECO:0000256" key="2">
    <source>
        <dbReference type="SAM" id="SignalP"/>
    </source>
</evidence>
<protein>
    <submittedName>
        <fullName evidence="5">Zinc protease</fullName>
    </submittedName>
</protein>
<gene>
    <name evidence="5" type="ORF">SAMN04488052_11238</name>
</gene>
<name>A0A1H8VFP1_9GAMM</name>
<keyword evidence="5" id="KW-0645">Protease</keyword>
<feature type="domain" description="Peptidase M16 C-terminal" evidence="4">
    <location>
        <begin position="198"/>
        <end position="374"/>
    </location>
</feature>
<evidence type="ECO:0000313" key="5">
    <source>
        <dbReference type="EMBL" id="SEP14276.1"/>
    </source>
</evidence>
<dbReference type="Proteomes" id="UP000199657">
    <property type="component" value="Unassembled WGS sequence"/>
</dbReference>
<dbReference type="AlphaFoldDB" id="A0A1H8VFP1"/>
<dbReference type="Pfam" id="PF05193">
    <property type="entry name" value="Peptidase_M16_C"/>
    <property type="match status" value="1"/>
</dbReference>
<dbReference type="SUPFAM" id="SSF63411">
    <property type="entry name" value="LuxS/MPP-like metallohydrolase"/>
    <property type="match status" value="2"/>
</dbReference>
<keyword evidence="6" id="KW-1185">Reference proteome</keyword>
<feature type="compositionally biased region" description="Basic and acidic residues" evidence="1">
    <location>
        <begin position="241"/>
        <end position="259"/>
    </location>
</feature>
<feature type="signal peptide" evidence="2">
    <location>
        <begin position="1"/>
        <end position="29"/>
    </location>
</feature>
<dbReference type="InterPro" id="IPR007863">
    <property type="entry name" value="Peptidase_M16_C"/>
</dbReference>
<dbReference type="PANTHER" id="PTHR11851">
    <property type="entry name" value="METALLOPROTEASE"/>
    <property type="match status" value="1"/>
</dbReference>
<dbReference type="InterPro" id="IPR011249">
    <property type="entry name" value="Metalloenz_LuxS/M16"/>
</dbReference>
<feature type="region of interest" description="Disordered" evidence="1">
    <location>
        <begin position="236"/>
        <end position="259"/>
    </location>
</feature>
<feature type="chain" id="PRO_5011486131" evidence="2">
    <location>
        <begin position="30"/>
        <end position="452"/>
    </location>
</feature>
<dbReference type="Pfam" id="PF00675">
    <property type="entry name" value="Peptidase_M16"/>
    <property type="match status" value="1"/>
</dbReference>
<dbReference type="InterPro" id="IPR050361">
    <property type="entry name" value="MPP/UQCRC_Complex"/>
</dbReference>
<dbReference type="EMBL" id="FOEG01000012">
    <property type="protein sequence ID" value="SEP14276.1"/>
    <property type="molecule type" value="Genomic_DNA"/>
</dbReference>
<evidence type="ECO:0000256" key="1">
    <source>
        <dbReference type="SAM" id="MobiDB-lite"/>
    </source>
</evidence>
<organism evidence="5 6">
    <name type="scientific">Aquisalimonas asiatica</name>
    <dbReference type="NCBI Taxonomy" id="406100"/>
    <lineage>
        <taxon>Bacteria</taxon>
        <taxon>Pseudomonadati</taxon>
        <taxon>Pseudomonadota</taxon>
        <taxon>Gammaproteobacteria</taxon>
        <taxon>Chromatiales</taxon>
        <taxon>Ectothiorhodospiraceae</taxon>
        <taxon>Aquisalimonas</taxon>
    </lineage>
</organism>
<evidence type="ECO:0000313" key="6">
    <source>
        <dbReference type="Proteomes" id="UP000199657"/>
    </source>
</evidence>
<reference evidence="5 6" key="1">
    <citation type="submission" date="2016-10" db="EMBL/GenBank/DDBJ databases">
        <authorList>
            <person name="de Groot N.N."/>
        </authorList>
    </citation>
    <scope>NUCLEOTIDE SEQUENCE [LARGE SCALE GENOMIC DNA]</scope>
    <source>
        <strain evidence="5 6">CGMCC 1.6291</strain>
    </source>
</reference>
<dbReference type="GO" id="GO:0046872">
    <property type="term" value="F:metal ion binding"/>
    <property type="evidence" value="ECO:0007669"/>
    <property type="project" value="InterPro"/>
</dbReference>
<dbReference type="InterPro" id="IPR011765">
    <property type="entry name" value="Pept_M16_N"/>
</dbReference>
<dbReference type="GO" id="GO:0006508">
    <property type="term" value="P:proteolysis"/>
    <property type="evidence" value="ECO:0007669"/>
    <property type="project" value="UniProtKB-KW"/>
</dbReference>
<dbReference type="STRING" id="406100.SAMN04488052_11238"/>
<accession>A0A1H8VFP1</accession>
<dbReference type="PANTHER" id="PTHR11851:SF224">
    <property type="entry name" value="PROCESSING PROTEASE"/>
    <property type="match status" value="1"/>
</dbReference>
<evidence type="ECO:0000259" key="3">
    <source>
        <dbReference type="Pfam" id="PF00675"/>
    </source>
</evidence>
<keyword evidence="5" id="KW-0378">Hydrolase</keyword>
<feature type="domain" description="Peptidase M16 N-terminal" evidence="3">
    <location>
        <begin position="48"/>
        <end position="186"/>
    </location>
</feature>
<sequence length="452" mass="49500">MRSLSTHFRNLLGTAMTLGALALAAPAHAALDIQHWTSDDGLDVYFVQSETLPMVDVRLTFDAGSARDGDHPGLASLTSNLLSEGAGGLDAGEIARRFEDQGARFSTTSGRDSASISLRSLNEPDTMSAAVEALTMVVREPDFPEAAVDRERRRMLVSLRNSRNDPGSIAREAFWEALYGDHPYASNPGGTEESLEALDRDAVRDFFDRYYVAETASLAIVGDISRAEAEAIADHLGGSLREGERPDPIPEPEPTDKAGETIHIPFSTNQSHVLQGQIGYPRGDDDHFPLYVGNHVLGGSGLVSRLAEEMREERGLSYSVGSRFQPMTRSGPFFVNTQIRADRTEEALEVLDTTVRSLRDDGPGEDELRRAIRNITGSFPLQLDSNRGILGYVAVIGFHDLPLDYLDTFQDNVEAVSADDVRDAMQRRLDPDQFTTVIVGPQDEHGEEPEED</sequence>
<evidence type="ECO:0000259" key="4">
    <source>
        <dbReference type="Pfam" id="PF05193"/>
    </source>
</evidence>
<proteinExistence type="predicted"/>
<dbReference type="Gene3D" id="3.30.830.10">
    <property type="entry name" value="Metalloenzyme, LuxS/M16 peptidase-like"/>
    <property type="match status" value="2"/>
</dbReference>
<keyword evidence="2" id="KW-0732">Signal</keyword>
<dbReference type="RefSeq" id="WP_245754064.1">
    <property type="nucleotide sequence ID" value="NZ_FOEG01000012.1"/>
</dbReference>
<dbReference type="GO" id="GO:0008233">
    <property type="term" value="F:peptidase activity"/>
    <property type="evidence" value="ECO:0007669"/>
    <property type="project" value="UniProtKB-KW"/>
</dbReference>